<proteinExistence type="predicted"/>
<dbReference type="SUPFAM" id="SSF75217">
    <property type="entry name" value="alpha/beta knot"/>
    <property type="match status" value="1"/>
</dbReference>
<dbReference type="CDD" id="cd18086">
    <property type="entry name" value="HsC9orf114-like"/>
    <property type="match status" value="1"/>
</dbReference>
<dbReference type="Proteomes" id="UP000053352">
    <property type="component" value="Unassembled WGS sequence"/>
</dbReference>
<gene>
    <name evidence="1" type="ORF">CF15_06365</name>
</gene>
<dbReference type="Gene3D" id="2.40.50.140">
    <property type="entry name" value="Nucleic acid-binding proteins"/>
    <property type="match status" value="1"/>
</dbReference>
<comment type="caution">
    <text evidence="1">The sequence shown here is derived from an EMBL/GenBank/DDBJ whole genome shotgun (WGS) entry which is preliminary data.</text>
</comment>
<dbReference type="STRING" id="2309.CF15_06365"/>
<dbReference type="AlphaFoldDB" id="A0A0V8RWB2"/>
<dbReference type="InterPro" id="IPR003750">
    <property type="entry name" value="Put_MeTrfase-C9orf114-like"/>
</dbReference>
<evidence type="ECO:0000313" key="1">
    <source>
        <dbReference type="EMBL" id="KSW12359.1"/>
    </source>
</evidence>
<accession>A0A0V8RWB2</accession>
<dbReference type="InterPro" id="IPR029026">
    <property type="entry name" value="tRNA_m1G_MTases_N"/>
</dbReference>
<reference evidence="1 2" key="1">
    <citation type="submission" date="2015-11" db="EMBL/GenBank/DDBJ databases">
        <title>Genome sequence of Pyrodictium occultum PL-19, a marine hyperthermophilic archaeon isolated from Volcano, Italy.</title>
        <authorList>
            <person name="Utturkar S."/>
            <person name="Huber H."/>
            <person name="Leptihn S."/>
            <person name="Brown S."/>
            <person name="Stetter K.O."/>
            <person name="Podar M."/>
        </authorList>
    </citation>
    <scope>NUCLEOTIDE SEQUENCE [LARGE SCALE GENOMIC DNA]</scope>
    <source>
        <strain evidence="1 2">PL-19</strain>
    </source>
</reference>
<dbReference type="EMBL" id="LNTB01000001">
    <property type="protein sequence ID" value="KSW12359.1"/>
    <property type="molecule type" value="Genomic_DNA"/>
</dbReference>
<organism evidence="1 2">
    <name type="scientific">Pyrodictium occultum</name>
    <dbReference type="NCBI Taxonomy" id="2309"/>
    <lineage>
        <taxon>Archaea</taxon>
        <taxon>Thermoproteota</taxon>
        <taxon>Thermoprotei</taxon>
        <taxon>Desulfurococcales</taxon>
        <taxon>Pyrodictiaceae</taxon>
        <taxon>Pyrodictium</taxon>
    </lineage>
</organism>
<protein>
    <recommendedName>
        <fullName evidence="3">RNA-binding protein</fullName>
    </recommendedName>
</protein>
<dbReference type="PANTHER" id="PTHR12150">
    <property type="entry name" value="CLASS IV SAM-BINDING METHYLTRANSFERASE-RELATED"/>
    <property type="match status" value="1"/>
</dbReference>
<name>A0A0V8RWB2_PYROC</name>
<dbReference type="OrthoDB" id="4144at2157"/>
<sequence>MAALPAPPRRLELVAAVPASYLSTEHTLLLKTVKAGILARLLAVFRVTRLIIYVDRAGVERDAELLREILEYIATAPYLRKLLYPLKPELRYAGVLPPLQLPTHGVGGPRAGEVREALVIRDLGDAVVLEAGLGRPVRCRKPGRLHSRRVLVEIISLEPPRIRILQPGEERVYTGFTVKLARGLRGALEATRGLLRIATSRLGEAVTPEKLRRDSLEARARGGVAVLLGAPDAGLHEMARREGMVLEESVDRIYNTVPLQGTRTVRVEEALAATLSILNLFLE</sequence>
<keyword evidence="2" id="KW-1185">Reference proteome</keyword>
<dbReference type="Gene3D" id="3.40.1280.10">
    <property type="match status" value="1"/>
</dbReference>
<evidence type="ECO:0008006" key="3">
    <source>
        <dbReference type="Google" id="ProtNLM"/>
    </source>
</evidence>
<dbReference type="RefSeq" id="WP_058371041.1">
    <property type="nucleotide sequence ID" value="NZ_LNTB01000001.1"/>
</dbReference>
<dbReference type="InterPro" id="IPR012340">
    <property type="entry name" value="NA-bd_OB-fold"/>
</dbReference>
<dbReference type="Pfam" id="PF02598">
    <property type="entry name" value="Methyltrn_RNA_3"/>
    <property type="match status" value="1"/>
</dbReference>
<evidence type="ECO:0000313" key="2">
    <source>
        <dbReference type="Proteomes" id="UP000053352"/>
    </source>
</evidence>
<dbReference type="PANTHER" id="PTHR12150:SF13">
    <property type="entry name" value="METHYLTRANSFERASE C9ORF114-RELATED"/>
    <property type="match status" value="1"/>
</dbReference>
<dbReference type="InterPro" id="IPR029028">
    <property type="entry name" value="Alpha/beta_knot_MTases"/>
</dbReference>